<feature type="domain" description="Thiamine phosphate synthase/TenI" evidence="12">
    <location>
        <begin position="12"/>
        <end position="192"/>
    </location>
</feature>
<evidence type="ECO:0000259" key="12">
    <source>
        <dbReference type="Pfam" id="PF02581"/>
    </source>
</evidence>
<feature type="binding site" evidence="9">
    <location>
        <begin position="189"/>
        <end position="190"/>
    </location>
    <ligand>
        <name>2-[(2R,5Z)-2-carboxy-4-methylthiazol-5(2H)-ylidene]ethyl phosphate</name>
        <dbReference type="ChEBI" id="CHEBI:62899"/>
    </ligand>
</feature>
<dbReference type="RefSeq" id="WP_249296973.1">
    <property type="nucleotide sequence ID" value="NZ_JACRSX010000001.1"/>
</dbReference>
<feature type="binding site" evidence="9">
    <location>
        <begin position="139"/>
        <end position="141"/>
    </location>
    <ligand>
        <name>2-[(2R,5Z)-2-carboxy-4-methylthiazol-5(2H)-ylidene]ethyl phosphate</name>
        <dbReference type="ChEBI" id="CHEBI:62899"/>
    </ligand>
</feature>
<dbReference type="SUPFAM" id="SSF51391">
    <property type="entry name" value="Thiamin phosphate synthase"/>
    <property type="match status" value="1"/>
</dbReference>
<comment type="pathway">
    <text evidence="1 9 11">Cofactor biosynthesis; thiamine diphosphate biosynthesis; thiamine phosphate from 4-amino-2-methyl-5-diphosphomethylpyrimidine and 4-methyl-5-(2-phosphoethyl)-thiazole: step 1/1.</text>
</comment>
<evidence type="ECO:0000256" key="3">
    <source>
        <dbReference type="ARBA" id="ARBA00022723"/>
    </source>
</evidence>
<evidence type="ECO:0000256" key="1">
    <source>
        <dbReference type="ARBA" id="ARBA00005165"/>
    </source>
</evidence>
<dbReference type="Proteomes" id="UP000606193">
    <property type="component" value="Unassembled WGS sequence"/>
</dbReference>
<dbReference type="EMBL" id="JACRSX010000001">
    <property type="protein sequence ID" value="MBC8561250.1"/>
    <property type="molecule type" value="Genomic_DNA"/>
</dbReference>
<comment type="cofactor">
    <cofactor evidence="9">
        <name>Mg(2+)</name>
        <dbReference type="ChEBI" id="CHEBI:18420"/>
    </cofactor>
    <text evidence="9">Binds 1 Mg(2+) ion per subunit.</text>
</comment>
<dbReference type="GO" id="GO:0004789">
    <property type="term" value="F:thiamine-phosphate diphosphorylase activity"/>
    <property type="evidence" value="ECO:0007669"/>
    <property type="project" value="UniProtKB-EC"/>
</dbReference>
<evidence type="ECO:0000256" key="2">
    <source>
        <dbReference type="ARBA" id="ARBA00022679"/>
    </source>
</evidence>
<evidence type="ECO:0000256" key="5">
    <source>
        <dbReference type="ARBA" id="ARBA00022977"/>
    </source>
</evidence>
<accession>A0ABR7MXZ4</accession>
<dbReference type="PANTHER" id="PTHR20857">
    <property type="entry name" value="THIAMINE-PHOSPHATE PYROPHOSPHORYLASE"/>
    <property type="match status" value="1"/>
</dbReference>
<evidence type="ECO:0000313" key="13">
    <source>
        <dbReference type="EMBL" id="MBC8561250.1"/>
    </source>
</evidence>
<dbReference type="PANTHER" id="PTHR20857:SF23">
    <property type="entry name" value="THIAMINE BIOSYNTHETIC BIFUNCTIONAL ENZYME"/>
    <property type="match status" value="1"/>
</dbReference>
<dbReference type="Gene3D" id="3.20.20.70">
    <property type="entry name" value="Aldolase class I"/>
    <property type="match status" value="1"/>
</dbReference>
<feature type="binding site" evidence="9">
    <location>
        <begin position="42"/>
        <end position="46"/>
    </location>
    <ligand>
        <name>4-amino-2-methyl-5-(diphosphooxymethyl)pyrimidine</name>
        <dbReference type="ChEBI" id="CHEBI:57841"/>
    </ligand>
</feature>
<evidence type="ECO:0000256" key="8">
    <source>
        <dbReference type="ARBA" id="ARBA00047883"/>
    </source>
</evidence>
<evidence type="ECO:0000256" key="4">
    <source>
        <dbReference type="ARBA" id="ARBA00022842"/>
    </source>
</evidence>
<feature type="binding site" evidence="9">
    <location>
        <position position="94"/>
    </location>
    <ligand>
        <name>Mg(2+)</name>
        <dbReference type="ChEBI" id="CHEBI:18420"/>
    </ligand>
</feature>
<evidence type="ECO:0000313" key="14">
    <source>
        <dbReference type="Proteomes" id="UP000606193"/>
    </source>
</evidence>
<feature type="binding site" evidence="9">
    <location>
        <position position="75"/>
    </location>
    <ligand>
        <name>Mg(2+)</name>
        <dbReference type="ChEBI" id="CHEBI:18420"/>
    </ligand>
</feature>
<feature type="binding site" evidence="9">
    <location>
        <position position="113"/>
    </location>
    <ligand>
        <name>4-amino-2-methyl-5-(diphosphooxymethyl)pyrimidine</name>
        <dbReference type="ChEBI" id="CHEBI:57841"/>
    </ligand>
</feature>
<comment type="similarity">
    <text evidence="9 10">Belongs to the thiamine-phosphate synthase family.</text>
</comment>
<feature type="binding site" evidence="9">
    <location>
        <position position="142"/>
    </location>
    <ligand>
        <name>4-amino-2-methyl-5-(diphosphooxymethyl)pyrimidine</name>
        <dbReference type="ChEBI" id="CHEBI:57841"/>
    </ligand>
</feature>
<dbReference type="NCBIfam" id="TIGR00693">
    <property type="entry name" value="thiE"/>
    <property type="match status" value="1"/>
</dbReference>
<dbReference type="InterPro" id="IPR022998">
    <property type="entry name" value="ThiamineP_synth_TenI"/>
</dbReference>
<evidence type="ECO:0000256" key="11">
    <source>
        <dbReference type="RuleBase" id="RU004253"/>
    </source>
</evidence>
<proteinExistence type="inferred from homology"/>
<feature type="binding site" evidence="9">
    <location>
        <position position="74"/>
    </location>
    <ligand>
        <name>4-amino-2-methyl-5-(diphosphooxymethyl)pyrimidine</name>
        <dbReference type="ChEBI" id="CHEBI:57841"/>
    </ligand>
</feature>
<keyword evidence="14" id="KW-1185">Reference proteome</keyword>
<protein>
    <recommendedName>
        <fullName evidence="9">Thiamine-phosphate synthase</fullName>
        <shortName evidence="9">TP synthase</shortName>
        <shortName evidence="9">TPS</shortName>
        <ecNumber evidence="9">2.5.1.3</ecNumber>
    </recommendedName>
    <alternativeName>
        <fullName evidence="9">Thiamine-phosphate pyrophosphorylase</fullName>
        <shortName evidence="9">TMP pyrophosphorylase</shortName>
        <shortName evidence="9">TMP-PPase</shortName>
    </alternativeName>
</protein>
<dbReference type="HAMAP" id="MF_00097">
    <property type="entry name" value="TMP_synthase"/>
    <property type="match status" value="1"/>
</dbReference>
<dbReference type="EC" id="2.5.1.3" evidence="9"/>
<sequence length="214" mass="23308">MSYPLKKEDLTLYAITDRYWLNGNKLADVVENVLKNGATFLQLREKEFSHEEMVQEAKEIKEIAARYHVPFVINDDIYAAKEINADGVHIGQSDMEYQKAREILGPDKIIGVSAGNLEQAVAAEKAGADYIGVGAVFTTSTKLDHTRITFETLKEITSTVSIPVVAIGGISADNLTQLKGTGIDGISVISAIFGQPDPGAATKDLLHRTKEMLS</sequence>
<evidence type="ECO:0000256" key="9">
    <source>
        <dbReference type="HAMAP-Rule" id="MF_00097"/>
    </source>
</evidence>
<name>A0ABR7MXZ4_9FIRM</name>
<comment type="caution">
    <text evidence="13">The sequence shown here is derived from an EMBL/GenBank/DDBJ whole genome shotgun (WGS) entry which is preliminary data.</text>
</comment>
<dbReference type="InterPro" id="IPR013785">
    <property type="entry name" value="Aldolase_TIM"/>
</dbReference>
<keyword evidence="3 9" id="KW-0479">Metal-binding</keyword>
<comment type="catalytic activity">
    <reaction evidence="8 9 10">
        <text>2-[(2R,5Z)-2-carboxy-4-methylthiazol-5(2H)-ylidene]ethyl phosphate + 4-amino-2-methyl-5-(diphosphooxymethyl)pyrimidine + 2 H(+) = thiamine phosphate + CO2 + diphosphate</text>
        <dbReference type="Rhea" id="RHEA:47844"/>
        <dbReference type="ChEBI" id="CHEBI:15378"/>
        <dbReference type="ChEBI" id="CHEBI:16526"/>
        <dbReference type="ChEBI" id="CHEBI:33019"/>
        <dbReference type="ChEBI" id="CHEBI:37575"/>
        <dbReference type="ChEBI" id="CHEBI:57841"/>
        <dbReference type="ChEBI" id="CHEBI:62899"/>
        <dbReference type="EC" id="2.5.1.3"/>
    </reaction>
</comment>
<organism evidence="13 14">
    <name type="scientific">Jutongia huaianensis</name>
    <dbReference type="NCBI Taxonomy" id="2763668"/>
    <lineage>
        <taxon>Bacteria</taxon>
        <taxon>Bacillati</taxon>
        <taxon>Bacillota</taxon>
        <taxon>Clostridia</taxon>
        <taxon>Lachnospirales</taxon>
        <taxon>Lachnospiraceae</taxon>
        <taxon>Jutongia</taxon>
    </lineage>
</organism>
<evidence type="ECO:0000256" key="10">
    <source>
        <dbReference type="RuleBase" id="RU003826"/>
    </source>
</evidence>
<reference evidence="13 14" key="1">
    <citation type="submission" date="2020-08" db="EMBL/GenBank/DDBJ databases">
        <title>Genome public.</title>
        <authorList>
            <person name="Liu C."/>
            <person name="Sun Q."/>
        </authorList>
    </citation>
    <scope>NUCLEOTIDE SEQUENCE [LARGE SCALE GENOMIC DNA]</scope>
    <source>
        <strain evidence="13 14">NSJ-37</strain>
    </source>
</reference>
<keyword evidence="4 9" id="KW-0460">Magnesium</keyword>
<gene>
    <name evidence="9 13" type="primary">thiE</name>
    <name evidence="13" type="ORF">H8704_01150</name>
</gene>
<comment type="function">
    <text evidence="9">Condenses 4-methyl-5-(beta-hydroxyethyl)thiazole monophosphate (THZ-P) and 2-methyl-4-amino-5-hydroxymethyl pyrimidine pyrophosphate (HMP-PP) to form thiamine monophosphate (TMP).</text>
</comment>
<dbReference type="Pfam" id="PF02581">
    <property type="entry name" value="TMP-TENI"/>
    <property type="match status" value="1"/>
</dbReference>
<dbReference type="InterPro" id="IPR036206">
    <property type="entry name" value="ThiamineP_synth_sf"/>
</dbReference>
<evidence type="ECO:0000256" key="7">
    <source>
        <dbReference type="ARBA" id="ARBA00047851"/>
    </source>
</evidence>
<dbReference type="CDD" id="cd00564">
    <property type="entry name" value="TMP_TenI"/>
    <property type="match status" value="1"/>
</dbReference>
<comment type="catalytic activity">
    <reaction evidence="6 9 10">
        <text>4-methyl-5-(2-phosphooxyethyl)-thiazole + 4-amino-2-methyl-5-(diphosphooxymethyl)pyrimidine + H(+) = thiamine phosphate + diphosphate</text>
        <dbReference type="Rhea" id="RHEA:22328"/>
        <dbReference type="ChEBI" id="CHEBI:15378"/>
        <dbReference type="ChEBI" id="CHEBI:33019"/>
        <dbReference type="ChEBI" id="CHEBI:37575"/>
        <dbReference type="ChEBI" id="CHEBI:57841"/>
        <dbReference type="ChEBI" id="CHEBI:58296"/>
        <dbReference type="EC" id="2.5.1.3"/>
    </reaction>
</comment>
<keyword evidence="5 9" id="KW-0784">Thiamine biosynthesis</keyword>
<feature type="binding site" evidence="9">
    <location>
        <position position="169"/>
    </location>
    <ligand>
        <name>2-[(2R,5Z)-2-carboxy-4-methylthiazol-5(2H)-ylidene]ethyl phosphate</name>
        <dbReference type="ChEBI" id="CHEBI:62899"/>
    </ligand>
</feature>
<evidence type="ECO:0000256" key="6">
    <source>
        <dbReference type="ARBA" id="ARBA00047334"/>
    </source>
</evidence>
<comment type="catalytic activity">
    <reaction evidence="7 9 10">
        <text>2-(2-carboxy-4-methylthiazol-5-yl)ethyl phosphate + 4-amino-2-methyl-5-(diphosphooxymethyl)pyrimidine + 2 H(+) = thiamine phosphate + CO2 + diphosphate</text>
        <dbReference type="Rhea" id="RHEA:47848"/>
        <dbReference type="ChEBI" id="CHEBI:15378"/>
        <dbReference type="ChEBI" id="CHEBI:16526"/>
        <dbReference type="ChEBI" id="CHEBI:33019"/>
        <dbReference type="ChEBI" id="CHEBI:37575"/>
        <dbReference type="ChEBI" id="CHEBI:57841"/>
        <dbReference type="ChEBI" id="CHEBI:62890"/>
        <dbReference type="EC" id="2.5.1.3"/>
    </reaction>
</comment>
<keyword evidence="2 9" id="KW-0808">Transferase</keyword>
<dbReference type="InterPro" id="IPR034291">
    <property type="entry name" value="TMP_synthase"/>
</dbReference>